<evidence type="ECO:0000256" key="1">
    <source>
        <dbReference type="SAM" id="SignalP"/>
    </source>
</evidence>
<dbReference type="VEuPathDB" id="FungiDB:MPH_07923"/>
<dbReference type="AlphaFoldDB" id="K2RJQ4"/>
<organism evidence="2 3">
    <name type="scientific">Macrophomina phaseolina (strain MS6)</name>
    <name type="common">Charcoal rot fungus</name>
    <dbReference type="NCBI Taxonomy" id="1126212"/>
    <lineage>
        <taxon>Eukaryota</taxon>
        <taxon>Fungi</taxon>
        <taxon>Dikarya</taxon>
        <taxon>Ascomycota</taxon>
        <taxon>Pezizomycotina</taxon>
        <taxon>Dothideomycetes</taxon>
        <taxon>Dothideomycetes incertae sedis</taxon>
        <taxon>Botryosphaeriales</taxon>
        <taxon>Botryosphaeriaceae</taxon>
        <taxon>Macrophomina</taxon>
    </lineage>
</organism>
<dbReference type="Proteomes" id="UP000007129">
    <property type="component" value="Unassembled WGS sequence"/>
</dbReference>
<name>K2RJQ4_MACPH</name>
<dbReference type="PANTHER" id="PTHR38123">
    <property type="entry name" value="CELL WALL SERINE-THREONINE-RICH GALACTOMANNOPROTEIN MP1 (AFU_ORTHOLOGUE AFUA_4G03240)"/>
    <property type="match status" value="1"/>
</dbReference>
<dbReference type="InParanoid" id="K2RJQ4"/>
<dbReference type="Pfam" id="PF12296">
    <property type="entry name" value="HsbA"/>
    <property type="match status" value="1"/>
</dbReference>
<evidence type="ECO:0000313" key="2">
    <source>
        <dbReference type="EMBL" id="EKG14883.1"/>
    </source>
</evidence>
<dbReference type="HOGENOM" id="CLU_1489282_0_0_1"/>
<reference evidence="2 3" key="1">
    <citation type="journal article" date="2012" name="BMC Genomics">
        <title>Tools to kill: Genome of one of the most destructive plant pathogenic fungi Macrophomina phaseolina.</title>
        <authorList>
            <person name="Islam M.S."/>
            <person name="Haque M.S."/>
            <person name="Islam M.M."/>
            <person name="Emdad E.M."/>
            <person name="Halim A."/>
            <person name="Hossen Q.M.M."/>
            <person name="Hossain M.Z."/>
            <person name="Ahmed B."/>
            <person name="Rahim S."/>
            <person name="Rahman M.S."/>
            <person name="Alam M.M."/>
            <person name="Hou S."/>
            <person name="Wan X."/>
            <person name="Saito J.A."/>
            <person name="Alam M."/>
        </authorList>
    </citation>
    <scope>NUCLEOTIDE SEQUENCE [LARGE SCALE GENOMIC DNA]</scope>
    <source>
        <strain evidence="2 3">MS6</strain>
    </source>
</reference>
<dbReference type="PANTHER" id="PTHR38123:SF1">
    <property type="entry name" value="HYDROPHOBIC SURFACE BINDING PROTEIN"/>
    <property type="match status" value="1"/>
</dbReference>
<dbReference type="EMBL" id="AHHD01000335">
    <property type="protein sequence ID" value="EKG14883.1"/>
    <property type="molecule type" value="Genomic_DNA"/>
</dbReference>
<comment type="caution">
    <text evidence="2">The sequence shown here is derived from an EMBL/GenBank/DDBJ whole genome shotgun (WGS) entry which is preliminary data.</text>
</comment>
<accession>K2RJQ4</accession>
<gene>
    <name evidence="2" type="ORF">MPH_07923</name>
</gene>
<proteinExistence type="predicted"/>
<dbReference type="InterPro" id="IPR021054">
    <property type="entry name" value="Cell_wall_mannoprotein_1"/>
</dbReference>
<sequence length="181" mass="19146">MKVTRFLLPILLTPAALASPISHIKRDVNELSFAIGQIKESLYSVNGTLDAFHGNPDMAAATQLAFSSQKLLSATQSAASAANSTSPLSGADSARIAGEIAQLESSTSSVVDKVETCGADFHRLLDGRFVEVGKKMLRNQSASVAAFGDAVAVLLAPEDAERAADSLQSMKDQLWRAAHRF</sequence>
<feature type="chain" id="PRO_5003864066" evidence="1">
    <location>
        <begin position="19"/>
        <end position="181"/>
    </location>
</feature>
<dbReference type="GO" id="GO:0005576">
    <property type="term" value="C:extracellular region"/>
    <property type="evidence" value="ECO:0007669"/>
    <property type="project" value="TreeGrafter"/>
</dbReference>
<protein>
    <submittedName>
        <fullName evidence="2">Endoribonuclease L-PSP</fullName>
    </submittedName>
</protein>
<keyword evidence="1" id="KW-0732">Signal</keyword>
<feature type="signal peptide" evidence="1">
    <location>
        <begin position="1"/>
        <end position="18"/>
    </location>
</feature>
<evidence type="ECO:0000313" key="3">
    <source>
        <dbReference type="Proteomes" id="UP000007129"/>
    </source>
</evidence>